<dbReference type="GO" id="GO:0005737">
    <property type="term" value="C:cytoplasm"/>
    <property type="evidence" value="ECO:0007669"/>
    <property type="project" value="UniProtKB-SubCell"/>
</dbReference>
<dbReference type="InterPro" id="IPR058240">
    <property type="entry name" value="rSAM_sf"/>
</dbReference>
<dbReference type="PANTHER" id="PTHR30544:SF5">
    <property type="entry name" value="RADICAL SAM CORE DOMAIN-CONTAINING PROTEIN"/>
    <property type="match status" value="1"/>
</dbReference>
<dbReference type="EMBL" id="JYNZ01000003">
    <property type="protein sequence ID" value="KXK26473.1"/>
    <property type="molecule type" value="Genomic_DNA"/>
</dbReference>
<dbReference type="SFLD" id="SFLDG01062">
    <property type="entry name" value="methyltransferase_(Class_A)"/>
    <property type="match status" value="1"/>
</dbReference>
<keyword evidence="11" id="KW-0819">tRNA processing</keyword>
<comment type="miscellaneous">
    <text evidence="11">Reaction proceeds by a ping-pong mechanism involving intermediate methylation of a conserved cysteine residue.</text>
</comment>
<dbReference type="SFLD" id="SFLDF00275">
    <property type="entry name" value="adenosine_C2_methyltransferase"/>
    <property type="match status" value="1"/>
</dbReference>
<dbReference type="InterPro" id="IPR004383">
    <property type="entry name" value="rRNA_lsu_MTrfase_RlmN/Cfr"/>
</dbReference>
<comment type="catalytic activity">
    <reaction evidence="11">
        <text>adenosine(2503) in 23S rRNA + 2 reduced [2Fe-2S]-[ferredoxin] + 2 S-adenosyl-L-methionine = 2-methyladenosine(2503) in 23S rRNA + 5'-deoxyadenosine + L-methionine + 2 oxidized [2Fe-2S]-[ferredoxin] + S-adenosyl-L-homocysteine</text>
        <dbReference type="Rhea" id="RHEA:42916"/>
        <dbReference type="Rhea" id="RHEA-COMP:10000"/>
        <dbReference type="Rhea" id="RHEA-COMP:10001"/>
        <dbReference type="Rhea" id="RHEA-COMP:10152"/>
        <dbReference type="Rhea" id="RHEA-COMP:10282"/>
        <dbReference type="ChEBI" id="CHEBI:17319"/>
        <dbReference type="ChEBI" id="CHEBI:33737"/>
        <dbReference type="ChEBI" id="CHEBI:33738"/>
        <dbReference type="ChEBI" id="CHEBI:57844"/>
        <dbReference type="ChEBI" id="CHEBI:57856"/>
        <dbReference type="ChEBI" id="CHEBI:59789"/>
        <dbReference type="ChEBI" id="CHEBI:74411"/>
        <dbReference type="ChEBI" id="CHEBI:74497"/>
        <dbReference type="EC" id="2.1.1.192"/>
    </reaction>
</comment>
<dbReference type="InterPro" id="IPR040072">
    <property type="entry name" value="Methyltransferase_A"/>
</dbReference>
<dbReference type="CDD" id="cd01335">
    <property type="entry name" value="Radical_SAM"/>
    <property type="match status" value="1"/>
</dbReference>
<evidence type="ECO:0000259" key="12">
    <source>
        <dbReference type="PROSITE" id="PS51918"/>
    </source>
</evidence>
<evidence type="ECO:0000256" key="2">
    <source>
        <dbReference type="ARBA" id="ARBA00022485"/>
    </source>
</evidence>
<dbReference type="PROSITE" id="PS51918">
    <property type="entry name" value="RADICAL_SAM"/>
    <property type="match status" value="1"/>
</dbReference>
<keyword evidence="4 11" id="KW-0698">rRNA processing</keyword>
<organism evidence="13 14">
    <name type="scientific">candidate division WS6 bacterium OLB20</name>
    <dbReference type="NCBI Taxonomy" id="1617426"/>
    <lineage>
        <taxon>Bacteria</taxon>
        <taxon>Candidatus Dojkabacteria</taxon>
    </lineage>
</organism>
<evidence type="ECO:0000256" key="11">
    <source>
        <dbReference type="HAMAP-Rule" id="MF_01849"/>
    </source>
</evidence>
<dbReference type="GO" id="GO:0070475">
    <property type="term" value="P:rRNA base methylation"/>
    <property type="evidence" value="ECO:0007669"/>
    <property type="project" value="UniProtKB-UniRule"/>
</dbReference>
<comment type="similarity">
    <text evidence="11">Belongs to the radical SAM superfamily. RlmN family.</text>
</comment>
<keyword evidence="7 11" id="KW-0949">S-adenosyl-L-methionine</keyword>
<dbReference type="GO" id="GO:0002935">
    <property type="term" value="F:tRNA (adenine(37)-C2)-methyltransferase activity"/>
    <property type="evidence" value="ECO:0007669"/>
    <property type="project" value="UniProtKB-UniRule"/>
</dbReference>
<dbReference type="AlphaFoldDB" id="A0A136LXU8"/>
<dbReference type="EC" id="2.1.1.192" evidence="11"/>
<comment type="catalytic activity">
    <reaction evidence="11">
        <text>adenosine(37) in tRNA + 2 reduced [2Fe-2S]-[ferredoxin] + 2 S-adenosyl-L-methionine = 2-methyladenosine(37) in tRNA + 5'-deoxyadenosine + L-methionine + 2 oxidized [2Fe-2S]-[ferredoxin] + S-adenosyl-L-homocysteine</text>
        <dbReference type="Rhea" id="RHEA:43332"/>
        <dbReference type="Rhea" id="RHEA-COMP:10000"/>
        <dbReference type="Rhea" id="RHEA-COMP:10001"/>
        <dbReference type="Rhea" id="RHEA-COMP:10162"/>
        <dbReference type="Rhea" id="RHEA-COMP:10485"/>
        <dbReference type="ChEBI" id="CHEBI:17319"/>
        <dbReference type="ChEBI" id="CHEBI:33737"/>
        <dbReference type="ChEBI" id="CHEBI:33738"/>
        <dbReference type="ChEBI" id="CHEBI:57844"/>
        <dbReference type="ChEBI" id="CHEBI:57856"/>
        <dbReference type="ChEBI" id="CHEBI:59789"/>
        <dbReference type="ChEBI" id="CHEBI:74411"/>
        <dbReference type="ChEBI" id="CHEBI:74497"/>
        <dbReference type="EC" id="2.1.1.192"/>
    </reaction>
</comment>
<dbReference type="Pfam" id="PF04055">
    <property type="entry name" value="Radical_SAM"/>
    <property type="match status" value="1"/>
</dbReference>
<keyword evidence="6 11" id="KW-0808">Transferase</keyword>
<evidence type="ECO:0000256" key="5">
    <source>
        <dbReference type="ARBA" id="ARBA00022603"/>
    </source>
</evidence>
<feature type="binding site" evidence="11">
    <location>
        <begin position="152"/>
        <end position="153"/>
    </location>
    <ligand>
        <name>S-adenosyl-L-methionine</name>
        <dbReference type="ChEBI" id="CHEBI:59789"/>
    </ligand>
</feature>
<dbReference type="PANTHER" id="PTHR30544">
    <property type="entry name" value="23S RRNA METHYLTRANSFERASE"/>
    <property type="match status" value="1"/>
</dbReference>
<feature type="binding site" evidence="11">
    <location>
        <begin position="207"/>
        <end position="209"/>
    </location>
    <ligand>
        <name>S-adenosyl-L-methionine</name>
        <dbReference type="ChEBI" id="CHEBI:59789"/>
    </ligand>
</feature>
<feature type="binding site" evidence="11">
    <location>
        <position position="283"/>
    </location>
    <ligand>
        <name>S-adenosyl-L-methionine</name>
        <dbReference type="ChEBI" id="CHEBI:59789"/>
    </ligand>
</feature>
<comment type="caution">
    <text evidence="11">Lacks conserved residue(s) required for the propagation of feature annotation.</text>
</comment>
<dbReference type="GO" id="GO:0000049">
    <property type="term" value="F:tRNA binding"/>
    <property type="evidence" value="ECO:0007669"/>
    <property type="project" value="UniProtKB-UniRule"/>
</dbReference>
<dbReference type="NCBIfam" id="TIGR00048">
    <property type="entry name" value="rRNA_mod_RlmN"/>
    <property type="match status" value="1"/>
</dbReference>
<evidence type="ECO:0000256" key="7">
    <source>
        <dbReference type="ARBA" id="ARBA00022691"/>
    </source>
</evidence>
<dbReference type="GO" id="GO:0019843">
    <property type="term" value="F:rRNA binding"/>
    <property type="evidence" value="ECO:0007669"/>
    <property type="project" value="UniProtKB-UniRule"/>
</dbReference>
<evidence type="ECO:0000256" key="8">
    <source>
        <dbReference type="ARBA" id="ARBA00022723"/>
    </source>
</evidence>
<keyword evidence="10 11" id="KW-0411">Iron-sulfur</keyword>
<dbReference type="FunFam" id="3.20.20.70:FF:000014">
    <property type="entry name" value="Probable dual-specificity RNA methyltransferase RlmN"/>
    <property type="match status" value="1"/>
</dbReference>
<feature type="binding site" evidence="11">
    <location>
        <position position="102"/>
    </location>
    <ligand>
        <name>[4Fe-4S] cluster</name>
        <dbReference type="ChEBI" id="CHEBI:49883"/>
        <note>4Fe-4S-S-AdoMet</note>
    </ligand>
</feature>
<dbReference type="InterPro" id="IPR007197">
    <property type="entry name" value="rSAM"/>
</dbReference>
<keyword evidence="3 11" id="KW-0963">Cytoplasm</keyword>
<feature type="binding site" evidence="11">
    <location>
        <position position="106"/>
    </location>
    <ligand>
        <name>[4Fe-4S] cluster</name>
        <dbReference type="ChEBI" id="CHEBI:49883"/>
        <note>4Fe-4S-S-AdoMet</note>
    </ligand>
</feature>
<evidence type="ECO:0000313" key="14">
    <source>
        <dbReference type="Proteomes" id="UP000070457"/>
    </source>
</evidence>
<feature type="active site" description="S-methylcysteine intermediate" evidence="11">
    <location>
        <position position="326"/>
    </location>
</feature>
<dbReference type="SUPFAM" id="SSF102114">
    <property type="entry name" value="Radical SAM enzymes"/>
    <property type="match status" value="1"/>
</dbReference>
<dbReference type="GO" id="GO:0030488">
    <property type="term" value="P:tRNA methylation"/>
    <property type="evidence" value="ECO:0007669"/>
    <property type="project" value="UniProtKB-UniRule"/>
</dbReference>
<keyword evidence="2 11" id="KW-0004">4Fe-4S</keyword>
<sequence length="344" mass="39285">MITAFAKKYDLPSFRTRQFNEQFYKHGIPGWDSLTTWPAELRAKLAEEVRFMTLEFELELISKNGDTEKVLLKREDGQRIEAVLMRHKDGRNTVCVSCMVGCPVNCSFCATGKMGFGGNLSAREIIDQVMYFQRKLVLESERVSNVVFMGMGEPMLNLKNVMEAIDILSDPDKLALGARRITVSTSGYVPQFRQLMDSGFRGRVAISLHAPNQEVRARLMPVAKLFPLDQLMATLDDYTALTNKRISYEYVMIRNVNDRDEHARDLAKLLRGRLAHVNLIPYNPIREMPFKRSERDQIRRFTDILERAGVNVTVRVTMGDDVDAACGQLADRANKANRDKKIRI</sequence>
<gene>
    <name evidence="11 13" type="primary">rlmN</name>
    <name evidence="13" type="ORF">TR69_WS6001000477</name>
</gene>
<dbReference type="PATRIC" id="fig|1617426.3.peg.474"/>
<evidence type="ECO:0000256" key="6">
    <source>
        <dbReference type="ARBA" id="ARBA00022679"/>
    </source>
</evidence>
<accession>A0A136LXU8</accession>
<evidence type="ECO:0000313" key="13">
    <source>
        <dbReference type="EMBL" id="KXK26473.1"/>
    </source>
</evidence>
<keyword evidence="9 11" id="KW-0408">Iron</keyword>
<dbReference type="InterPro" id="IPR013785">
    <property type="entry name" value="Aldolase_TIM"/>
</dbReference>
<feature type="active site" description="Proton acceptor" evidence="11">
    <location>
        <position position="81"/>
    </location>
</feature>
<reference evidence="13 14" key="1">
    <citation type="submission" date="2015-02" db="EMBL/GenBank/DDBJ databases">
        <title>Improved understanding of the partial-nitritation anammox process through 23 genomes representing the majority of the microbial community.</title>
        <authorList>
            <person name="Speth D.R."/>
            <person name="In T Zandt M."/>
            <person name="Guerrero Cruz S."/>
            <person name="Jetten M.S."/>
            <person name="Dutilh B.E."/>
        </authorList>
    </citation>
    <scope>NUCLEOTIDE SEQUENCE [LARGE SCALE GENOMIC DNA]</scope>
    <source>
        <strain evidence="13">OLB20</strain>
    </source>
</reference>
<dbReference type="Gene3D" id="1.10.150.530">
    <property type="match status" value="1"/>
</dbReference>
<protein>
    <recommendedName>
        <fullName evidence="11">Probable dual-specificity RNA methyltransferase RlmN</fullName>
        <ecNumber evidence="11">2.1.1.192</ecNumber>
    </recommendedName>
    <alternativeName>
        <fullName evidence="11">23S rRNA (adenine(2503)-C(2))-methyltransferase</fullName>
    </alternativeName>
    <alternativeName>
        <fullName evidence="11">23S rRNA m2A2503 methyltransferase</fullName>
    </alternativeName>
    <alternativeName>
        <fullName evidence="11">Ribosomal RNA large subunit methyltransferase N</fullName>
    </alternativeName>
    <alternativeName>
        <fullName evidence="11">tRNA (adenine(37)-C(2))-methyltransferase</fullName>
    </alternativeName>
    <alternativeName>
        <fullName evidence="11">tRNA m2A37 methyltransferase</fullName>
    </alternativeName>
</protein>
<evidence type="ECO:0000256" key="3">
    <source>
        <dbReference type="ARBA" id="ARBA00022490"/>
    </source>
</evidence>
<dbReference type="Gene3D" id="3.20.20.70">
    <property type="entry name" value="Aldolase class I"/>
    <property type="match status" value="1"/>
</dbReference>
<dbReference type="GO" id="GO:0070040">
    <property type="term" value="F:rRNA (adenine(2503)-C2-)-methyltransferase activity"/>
    <property type="evidence" value="ECO:0007669"/>
    <property type="project" value="UniProtKB-UniRule"/>
</dbReference>
<dbReference type="GO" id="GO:0051539">
    <property type="term" value="F:4 iron, 4 sulfur cluster binding"/>
    <property type="evidence" value="ECO:0007669"/>
    <property type="project" value="UniProtKB-UniRule"/>
</dbReference>
<dbReference type="GO" id="GO:0046872">
    <property type="term" value="F:metal ion binding"/>
    <property type="evidence" value="ECO:0007669"/>
    <property type="project" value="UniProtKB-KW"/>
</dbReference>
<dbReference type="STRING" id="1617426.TR69_WS6001000477"/>
<feature type="binding site" evidence="11">
    <location>
        <position position="184"/>
    </location>
    <ligand>
        <name>S-adenosyl-L-methionine</name>
        <dbReference type="ChEBI" id="CHEBI:59789"/>
    </ligand>
</feature>
<keyword evidence="8 11" id="KW-0479">Metal-binding</keyword>
<dbReference type="SFLD" id="SFLDS00029">
    <property type="entry name" value="Radical_SAM"/>
    <property type="match status" value="1"/>
</dbReference>
<keyword evidence="5 11" id="KW-0489">Methyltransferase</keyword>
<comment type="function">
    <text evidence="11">Specifically methylates position 2 of adenine 2503 in 23S rRNA and position 2 of adenine 37 in tRNAs.</text>
</comment>
<dbReference type="HAMAP" id="MF_01849">
    <property type="entry name" value="RNA_methyltr_RlmN"/>
    <property type="match status" value="1"/>
</dbReference>
<evidence type="ECO:0000256" key="1">
    <source>
        <dbReference type="ARBA" id="ARBA00004496"/>
    </source>
</evidence>
<dbReference type="Proteomes" id="UP000070457">
    <property type="component" value="Unassembled WGS sequence"/>
</dbReference>
<comment type="subcellular location">
    <subcellularLocation>
        <location evidence="1 11">Cytoplasm</location>
    </subcellularLocation>
</comment>
<keyword evidence="11" id="KW-1015">Disulfide bond</keyword>
<name>A0A136LXU8_9BACT</name>
<feature type="domain" description="Radical SAM core" evidence="12">
    <location>
        <begin position="88"/>
        <end position="321"/>
    </location>
</feature>
<evidence type="ECO:0000256" key="4">
    <source>
        <dbReference type="ARBA" id="ARBA00022552"/>
    </source>
</evidence>
<dbReference type="PIRSF" id="PIRSF006004">
    <property type="entry name" value="CHP00048"/>
    <property type="match status" value="1"/>
</dbReference>
<evidence type="ECO:0000256" key="9">
    <source>
        <dbReference type="ARBA" id="ARBA00023004"/>
    </source>
</evidence>
<feature type="binding site" evidence="11">
    <location>
        <position position="109"/>
    </location>
    <ligand>
        <name>[4Fe-4S] cluster</name>
        <dbReference type="ChEBI" id="CHEBI:49883"/>
        <note>4Fe-4S-S-AdoMet</note>
    </ligand>
</feature>
<evidence type="ECO:0000256" key="10">
    <source>
        <dbReference type="ARBA" id="ARBA00023014"/>
    </source>
</evidence>
<comment type="cofactor">
    <cofactor evidence="11">
        <name>[4Fe-4S] cluster</name>
        <dbReference type="ChEBI" id="CHEBI:49883"/>
    </cofactor>
    <text evidence="11">Binds 1 [4Fe-4S] cluster. The cluster is coordinated with 3 cysteines and an exchangeable S-adenosyl-L-methionine.</text>
</comment>
<comment type="caution">
    <text evidence="13">The sequence shown here is derived from an EMBL/GenBank/DDBJ whole genome shotgun (WGS) entry which is preliminary data.</text>
</comment>
<proteinExistence type="inferred from homology"/>
<dbReference type="InterPro" id="IPR027492">
    <property type="entry name" value="RNA_MTrfase_RlmN"/>
</dbReference>